<organism evidence="1 2">
    <name type="scientific">Scutellospora calospora</name>
    <dbReference type="NCBI Taxonomy" id="85575"/>
    <lineage>
        <taxon>Eukaryota</taxon>
        <taxon>Fungi</taxon>
        <taxon>Fungi incertae sedis</taxon>
        <taxon>Mucoromycota</taxon>
        <taxon>Glomeromycotina</taxon>
        <taxon>Glomeromycetes</taxon>
        <taxon>Diversisporales</taxon>
        <taxon>Gigasporaceae</taxon>
        <taxon>Scutellospora</taxon>
    </lineage>
</organism>
<gene>
    <name evidence="1" type="ORF">SCALOS_LOCUS10701</name>
</gene>
<sequence length="93" mass="10832">NKYKIKSTRFISNNLETNGLLKSFMRVYSSYFSIEQVLLKTNIRFFQNISYSIVESNGNYQYIKFCISEAVETTLSDNEQSVFGIVKAIIEYT</sequence>
<dbReference type="Proteomes" id="UP000789860">
    <property type="component" value="Unassembled WGS sequence"/>
</dbReference>
<evidence type="ECO:0000313" key="2">
    <source>
        <dbReference type="Proteomes" id="UP000789860"/>
    </source>
</evidence>
<name>A0ACA9PEY6_9GLOM</name>
<dbReference type="EMBL" id="CAJVPM010041510">
    <property type="protein sequence ID" value="CAG8706447.1"/>
    <property type="molecule type" value="Genomic_DNA"/>
</dbReference>
<proteinExistence type="predicted"/>
<protein>
    <submittedName>
        <fullName evidence="1">2933_t:CDS:1</fullName>
    </submittedName>
</protein>
<keyword evidence="2" id="KW-1185">Reference proteome</keyword>
<accession>A0ACA9PEY6</accession>
<reference evidence="1" key="1">
    <citation type="submission" date="2021-06" db="EMBL/GenBank/DDBJ databases">
        <authorList>
            <person name="Kallberg Y."/>
            <person name="Tangrot J."/>
            <person name="Rosling A."/>
        </authorList>
    </citation>
    <scope>NUCLEOTIDE SEQUENCE</scope>
    <source>
        <strain evidence="1">AU212A</strain>
    </source>
</reference>
<feature type="non-terminal residue" evidence="1">
    <location>
        <position position="1"/>
    </location>
</feature>
<comment type="caution">
    <text evidence="1">The sequence shown here is derived from an EMBL/GenBank/DDBJ whole genome shotgun (WGS) entry which is preliminary data.</text>
</comment>
<evidence type="ECO:0000313" key="1">
    <source>
        <dbReference type="EMBL" id="CAG8706447.1"/>
    </source>
</evidence>